<reference evidence="5 6" key="1">
    <citation type="submission" date="2016-10" db="EMBL/GenBank/DDBJ databases">
        <authorList>
            <person name="de Groot N.N."/>
        </authorList>
    </citation>
    <scope>NUCLEOTIDE SEQUENCE [LARGE SCALE GENOMIC DNA]</scope>
    <source>
        <strain evidence="5 6">DSM 45610</strain>
    </source>
</reference>
<protein>
    <submittedName>
        <fullName evidence="5">Non-ribosomal peptide synthase domain TIGR01720/amino acid adenylation domain-containing protein</fullName>
    </submittedName>
</protein>
<dbReference type="InterPro" id="IPR001242">
    <property type="entry name" value="Condensation_dom"/>
</dbReference>
<dbReference type="Gene3D" id="1.10.1200.10">
    <property type="entry name" value="ACP-like"/>
    <property type="match status" value="1"/>
</dbReference>
<dbReference type="InterPro" id="IPR010060">
    <property type="entry name" value="NRPS_synth"/>
</dbReference>
<keyword evidence="3" id="KW-0045">Antibiotic biosynthesis</keyword>
<dbReference type="Gene3D" id="3.30.300.30">
    <property type="match status" value="1"/>
</dbReference>
<dbReference type="Pfam" id="PF00668">
    <property type="entry name" value="Condensation"/>
    <property type="match status" value="2"/>
</dbReference>
<dbReference type="NCBIfam" id="TIGR01733">
    <property type="entry name" value="AA-adenyl-dom"/>
    <property type="match status" value="1"/>
</dbReference>
<dbReference type="InterPro" id="IPR023213">
    <property type="entry name" value="CAT-like_dom_sf"/>
</dbReference>
<evidence type="ECO:0000313" key="6">
    <source>
        <dbReference type="Proteomes" id="UP000198534"/>
    </source>
</evidence>
<dbReference type="InterPro" id="IPR020845">
    <property type="entry name" value="AMP-binding_CS"/>
</dbReference>
<evidence type="ECO:0000313" key="5">
    <source>
        <dbReference type="EMBL" id="SDX35761.1"/>
    </source>
</evidence>
<dbReference type="Proteomes" id="UP000198534">
    <property type="component" value="Unassembled WGS sequence"/>
</dbReference>
<dbReference type="GO" id="GO:0017000">
    <property type="term" value="P:antibiotic biosynthetic process"/>
    <property type="evidence" value="ECO:0007669"/>
    <property type="project" value="UniProtKB-KW"/>
</dbReference>
<dbReference type="InterPro" id="IPR009081">
    <property type="entry name" value="PP-bd_ACP"/>
</dbReference>
<proteinExistence type="inferred from homology"/>
<dbReference type="EMBL" id="FNNQ01000015">
    <property type="protein sequence ID" value="SDX35761.1"/>
    <property type="molecule type" value="Genomic_DNA"/>
</dbReference>
<dbReference type="OrthoDB" id="9765680at2"/>
<gene>
    <name evidence="5" type="ORF">SAMN05444487_1154</name>
</gene>
<dbReference type="RefSeq" id="WP_091742046.1">
    <property type="nucleotide sequence ID" value="NZ_FNNQ01000015.1"/>
</dbReference>
<dbReference type="Pfam" id="PF00501">
    <property type="entry name" value="AMP-binding"/>
    <property type="match status" value="1"/>
</dbReference>
<evidence type="ECO:0000256" key="3">
    <source>
        <dbReference type="ARBA" id="ARBA00023194"/>
    </source>
</evidence>
<dbReference type="PANTHER" id="PTHR45398">
    <property type="match status" value="1"/>
</dbReference>
<evidence type="ECO:0000259" key="4">
    <source>
        <dbReference type="PROSITE" id="PS50075"/>
    </source>
</evidence>
<dbReference type="InterPro" id="IPR010071">
    <property type="entry name" value="AA_adenyl_dom"/>
</dbReference>
<dbReference type="PROSITE" id="PS00455">
    <property type="entry name" value="AMP_BINDING"/>
    <property type="match status" value="1"/>
</dbReference>
<dbReference type="STRING" id="1048340.SAMN05444487_1154"/>
<name>A0A1H3B286_9BACL</name>
<dbReference type="GO" id="GO:0003824">
    <property type="term" value="F:catalytic activity"/>
    <property type="evidence" value="ECO:0007669"/>
    <property type="project" value="InterPro"/>
</dbReference>
<dbReference type="InterPro" id="IPR045851">
    <property type="entry name" value="AMP-bd_C_sf"/>
</dbReference>
<dbReference type="InterPro" id="IPR036736">
    <property type="entry name" value="ACP-like_sf"/>
</dbReference>
<sequence>MENVSLQSGVQYYPLTHPQKRIWYLEKTYPDQPLHNIGGTVRMKEAIQFDCLEEAIQWFIQQHNGMRLRLTESDGFVQQYVAEYQRSPLRFYDFSGSPRPEEELTRWVSLEAAKPFPLYDYPLYELVMFKLGENEGGYLIKTHHLISDGWSMNILTQQICTSYRKRLAGEILTDEIQESYTSYIEQEQKYLSSERFLKNKHFWNEKFASLPERSQHARFICGEGKRKTFVLPTEQSTRIKEWASHYQTTPFTFFALLYLIYLHKRTRQEDLVIGMPLLNRSGKKEKSMVGMFTSTMPFRFELSPEVSVAHLVELIGSELKRCYYHQKYPFDLLIKDLELSKKGHDHLLNTCINFYNTELTKEFTGATIENTEFYNGKQLYSLQLIIREWSNSGDFQLDIDYKVEDYSVEQIKQMFRALIHLTEQMLENPAQKISELTLLSEAEKRKLIVDFNATERAYPREKSVVQLFEEQVVKTPNKVAIRLGDHQLTYQQVNARANQLARVLQQNHLEKGMIVGISTTHSLETIIGCLAVLKAGGAYLPIDPDYPWDRKEHMLHDSGLGMMLINKGTASTPMRVDKVIDLDDPELYSGEASNLDVPSLPTDLAYIIYTSGSTGKPKGTMVEHGGLVNYSTWAVEQYIGSSNTEVFPLYSSLSFDLTVTSIFPPLISGNEIIVYPPDEEEYVLYKILRENKATIIKLTPSHLSLLKEGEKVASSIKTWIVGGEELTVALAQAIHDRFGDESRIFNEYGPTEATVACMIHLYDRKKDQGVSVPIGIPATNTKIYVLDDERQPVPTGEVGELYISGDGVAKGYLNQKELTEERFIPDPFASGLRMYKTGDLARFVDCNYVEYVGRADAQVKIRGYRIEPGEIEQALLTHPCMKDAVVVIQTSKGDTPFLCAYYTEKYKIAPSLLQGYLQGLLPEYMIPTFFIALQSIPLTINGKVDRDQLPKPKPEAMQSVQEITASRDSQTNDQEELLLAIIQEVLNLADVRITDNFYHLGGDSIKAIQIQSKASLTGHKIKVKDILSHPIISEMALYLESREDRDSAKGQPCAGPIATLPAPAWFFSQHLREGNHYTQSMLLKVMGEVDRDMLETAINLVVRHHDAFRFNVYPQTEELYYNASHLTQKIALESIDLSGFSIVDQRKQLAQIGEKIKASFNIEEDILFKAALFHLGDQGDRLLLTAHHLAVDGVSWRIILEDFFRLVEQMSSDEQVVLPGKTDSVQSWATALDEFSQDGAFLHKAYWEMVDSWEPVAWGDADYGEKLVADCEEFTRSLTVAETEQLLLTAPDAYRTKADELMIMALALAMKDQQQSNEVIIELEGHGREEIGVDLDLSRTVGWFTSFYPIRLAIEGEETSSQIKGLKEQLRQVPHNGLSYGVLKTIAGSLPKDLRRNVRFNYLGDFSASFIHKGFALAEESSGRESSRHNTMTCLLDIVAYSVNQRLHFVFTYSKREFKQETVIRFVESYLQHLKQLIQHCCERKQPEFTPSDFETTALSSEELDSIFED</sequence>
<keyword evidence="6" id="KW-1185">Reference proteome</keyword>
<dbReference type="InterPro" id="IPR000873">
    <property type="entry name" value="AMP-dep_synth/lig_dom"/>
</dbReference>
<dbReference type="Gene3D" id="3.30.559.30">
    <property type="entry name" value="Nonribosomal peptide synthetase, condensation domain"/>
    <property type="match status" value="2"/>
</dbReference>
<organism evidence="5 6">
    <name type="scientific">Marininema mesophilum</name>
    <dbReference type="NCBI Taxonomy" id="1048340"/>
    <lineage>
        <taxon>Bacteria</taxon>
        <taxon>Bacillati</taxon>
        <taxon>Bacillota</taxon>
        <taxon>Bacilli</taxon>
        <taxon>Bacillales</taxon>
        <taxon>Thermoactinomycetaceae</taxon>
        <taxon>Marininema</taxon>
    </lineage>
</organism>
<dbReference type="PROSITE" id="PS50075">
    <property type="entry name" value="CARRIER"/>
    <property type="match status" value="1"/>
</dbReference>
<feature type="domain" description="Carrier" evidence="4">
    <location>
        <begin position="969"/>
        <end position="1043"/>
    </location>
</feature>
<dbReference type="CDD" id="cd19534">
    <property type="entry name" value="E_NRPS"/>
    <property type="match status" value="1"/>
</dbReference>
<evidence type="ECO:0000256" key="1">
    <source>
        <dbReference type="ARBA" id="ARBA00001957"/>
    </source>
</evidence>
<dbReference type="Gene3D" id="3.30.559.10">
    <property type="entry name" value="Chloramphenicol acetyltransferase-like domain"/>
    <property type="match status" value="2"/>
</dbReference>
<dbReference type="Gene3D" id="3.40.50.980">
    <property type="match status" value="2"/>
</dbReference>
<dbReference type="GO" id="GO:0008610">
    <property type="term" value="P:lipid biosynthetic process"/>
    <property type="evidence" value="ECO:0007669"/>
    <property type="project" value="UniProtKB-ARBA"/>
</dbReference>
<accession>A0A1H3B286</accession>
<dbReference type="SUPFAM" id="SSF47336">
    <property type="entry name" value="ACP-like"/>
    <property type="match status" value="1"/>
</dbReference>
<dbReference type="Gene3D" id="2.30.38.10">
    <property type="entry name" value="Luciferase, Domain 3"/>
    <property type="match status" value="1"/>
</dbReference>
<comment type="similarity">
    <text evidence="2">Belongs to the ATP-dependent AMP-binding enzyme family.</text>
</comment>
<dbReference type="SUPFAM" id="SSF56801">
    <property type="entry name" value="Acetyl-CoA synthetase-like"/>
    <property type="match status" value="1"/>
</dbReference>
<dbReference type="SUPFAM" id="SSF52777">
    <property type="entry name" value="CoA-dependent acyltransferases"/>
    <property type="match status" value="4"/>
</dbReference>
<dbReference type="NCBIfam" id="TIGR01720">
    <property type="entry name" value="NRPS-para261"/>
    <property type="match status" value="1"/>
</dbReference>
<comment type="cofactor">
    <cofactor evidence="1">
        <name>pantetheine 4'-phosphate</name>
        <dbReference type="ChEBI" id="CHEBI:47942"/>
    </cofactor>
</comment>
<dbReference type="Pfam" id="PF00550">
    <property type="entry name" value="PP-binding"/>
    <property type="match status" value="1"/>
</dbReference>
<dbReference type="PANTHER" id="PTHR45398:SF1">
    <property type="entry name" value="ENZYME, PUTATIVE (JCVI)-RELATED"/>
    <property type="match status" value="1"/>
</dbReference>
<dbReference type="FunFam" id="3.40.50.980:FF:000001">
    <property type="entry name" value="Non-ribosomal peptide synthetase"/>
    <property type="match status" value="1"/>
</dbReference>
<evidence type="ECO:0000256" key="2">
    <source>
        <dbReference type="ARBA" id="ARBA00006432"/>
    </source>
</evidence>